<keyword evidence="3" id="KW-1133">Transmembrane helix</keyword>
<keyword evidence="3" id="KW-0472">Membrane</keyword>
<keyword evidence="2" id="KW-0808">Transferase</keyword>
<accession>A0A1L0FLN9</accession>
<dbReference type="Proteomes" id="UP000183365">
    <property type="component" value="Unassembled WGS sequence"/>
</dbReference>
<proteinExistence type="predicted"/>
<dbReference type="PANTHER" id="PTHR31306:SF10">
    <property type="entry name" value="ALPHA-1,6-MANNOSYLTRANSFERASE MNN11-RELATED"/>
    <property type="match status" value="1"/>
</dbReference>
<sequence>MIPKKHSTNKKKDFVSLLKSWFGMVQEEGEALLFDKEMSSSEEGSNKYKKRKNKLWKLLGYCFIALTIVFIFFRYGSNISGSFNPSEPKYIPKRRSFYTYEIEQDNPLIFPAIENQPALKKAGLEILFTKGTQGSFVVNLDQKPMSEKQKKQLLASTENNDKVLYIKNQFIDHGRVVYSGSKKESPETVIVTLVDFDSYGLDSTVKIVQNRVDYCQRQGYGLYVRWIQEFIPFIEEQDLSKQINQDFIKFLIMRQAMYAFPHAKNFWFLDKNALIMNMNMNLDSQIFSKTNKHMIENDLVYLKSHIIQDAPVKTHGNLWKKNAKTDVESEESTFSIKDTQFSYMFAKQYLPIENIDTSSFLMKNDMYAHALLDYMNDPLFRQYSWQSVQQALAHCLQWHPLLMRNLIMIREKVIGSFYDPNPSKNSVNNEDAVTDVKKDAYYEGHFVIKFRDCLRLKTCNSLLTEYYNLIDK</sequence>
<evidence type="ECO:0008006" key="6">
    <source>
        <dbReference type="Google" id="ProtNLM"/>
    </source>
</evidence>
<keyword evidence="1" id="KW-0328">Glycosyltransferase</keyword>
<dbReference type="PANTHER" id="PTHR31306">
    <property type="entry name" value="ALPHA-1,6-MANNOSYLTRANSFERASE MNN11-RELATED"/>
    <property type="match status" value="1"/>
</dbReference>
<keyword evidence="3" id="KW-0812">Transmembrane</keyword>
<evidence type="ECO:0000256" key="2">
    <source>
        <dbReference type="ARBA" id="ARBA00022679"/>
    </source>
</evidence>
<dbReference type="GO" id="GO:0006487">
    <property type="term" value="P:protein N-linked glycosylation"/>
    <property type="evidence" value="ECO:0007669"/>
    <property type="project" value="TreeGrafter"/>
</dbReference>
<dbReference type="GO" id="GO:0000136">
    <property type="term" value="C:mannan polymerase complex"/>
    <property type="evidence" value="ECO:0007669"/>
    <property type="project" value="TreeGrafter"/>
</dbReference>
<reference evidence="5" key="1">
    <citation type="submission" date="2016-11" db="EMBL/GenBank/DDBJ databases">
        <authorList>
            <person name="Guldener U."/>
        </authorList>
    </citation>
    <scope>NUCLEOTIDE SEQUENCE [LARGE SCALE GENOMIC DNA]</scope>
</reference>
<evidence type="ECO:0000256" key="3">
    <source>
        <dbReference type="SAM" id="Phobius"/>
    </source>
</evidence>
<dbReference type="VEuPathDB" id="FungiDB:HGUI_02686"/>
<gene>
    <name evidence="4" type="ORF">HGUI_02686</name>
</gene>
<protein>
    <recommendedName>
        <fullName evidence="6">Alpha-1,6-mannosyltransferase MNN11</fullName>
    </recommendedName>
</protein>
<name>A0A1L0FLN9_9ASCO</name>
<evidence type="ECO:0000313" key="5">
    <source>
        <dbReference type="Proteomes" id="UP000183365"/>
    </source>
</evidence>
<dbReference type="InterPro" id="IPR008630">
    <property type="entry name" value="Glyco_trans_34"/>
</dbReference>
<dbReference type="OrthoDB" id="205108at2759"/>
<dbReference type="GO" id="GO:0000009">
    <property type="term" value="F:alpha-1,6-mannosyltransferase activity"/>
    <property type="evidence" value="ECO:0007669"/>
    <property type="project" value="TreeGrafter"/>
</dbReference>
<dbReference type="EMBL" id="FQNF01000052">
    <property type="protein sequence ID" value="SGZ40486.1"/>
    <property type="molecule type" value="Genomic_DNA"/>
</dbReference>
<organism evidence="4 5">
    <name type="scientific">Hanseniaspora guilliermondii</name>
    <dbReference type="NCBI Taxonomy" id="56406"/>
    <lineage>
        <taxon>Eukaryota</taxon>
        <taxon>Fungi</taxon>
        <taxon>Dikarya</taxon>
        <taxon>Ascomycota</taxon>
        <taxon>Saccharomycotina</taxon>
        <taxon>Saccharomycetes</taxon>
        <taxon>Saccharomycodales</taxon>
        <taxon>Saccharomycodaceae</taxon>
        <taxon>Hanseniaspora</taxon>
    </lineage>
</organism>
<feature type="transmembrane region" description="Helical" evidence="3">
    <location>
        <begin position="55"/>
        <end position="75"/>
    </location>
</feature>
<evidence type="ECO:0000313" key="4">
    <source>
        <dbReference type="EMBL" id="SGZ40486.1"/>
    </source>
</evidence>
<dbReference type="AlphaFoldDB" id="A0A1L0FLN9"/>
<evidence type="ECO:0000256" key="1">
    <source>
        <dbReference type="ARBA" id="ARBA00022676"/>
    </source>
</evidence>
<dbReference type="Pfam" id="PF05637">
    <property type="entry name" value="Glyco_transf_34"/>
    <property type="match status" value="1"/>
</dbReference>
<keyword evidence="5" id="KW-1185">Reference proteome</keyword>